<evidence type="ECO:0000256" key="5">
    <source>
        <dbReference type="ARBA" id="ARBA00022723"/>
    </source>
</evidence>
<dbReference type="PROSITE" id="PS50926">
    <property type="entry name" value="TRAM"/>
    <property type="match status" value="1"/>
</dbReference>
<dbReference type="SFLD" id="SFLDG01082">
    <property type="entry name" value="B12-binding_domain_containing"/>
    <property type="match status" value="1"/>
</dbReference>
<evidence type="ECO:0000256" key="1">
    <source>
        <dbReference type="ARBA" id="ARBA00003234"/>
    </source>
</evidence>
<dbReference type="PROSITE" id="PS01278">
    <property type="entry name" value="MTTASE_RADICAL"/>
    <property type="match status" value="1"/>
</dbReference>
<dbReference type="InterPro" id="IPR006463">
    <property type="entry name" value="MiaB_methiolase"/>
</dbReference>
<dbReference type="Pfam" id="PF00919">
    <property type="entry name" value="UPF0004"/>
    <property type="match status" value="1"/>
</dbReference>
<feature type="domain" description="MTTase N-terminal" evidence="11">
    <location>
        <begin position="3"/>
        <end position="119"/>
    </location>
</feature>
<dbReference type="InterPro" id="IPR007197">
    <property type="entry name" value="rSAM"/>
</dbReference>
<evidence type="ECO:0000313" key="14">
    <source>
        <dbReference type="Proteomes" id="UP000619838"/>
    </source>
</evidence>
<organism evidence="13 14">
    <name type="scientific">Prosthecochloris ethylica</name>
    <dbReference type="NCBI Taxonomy" id="2743976"/>
    <lineage>
        <taxon>Bacteria</taxon>
        <taxon>Pseudomonadati</taxon>
        <taxon>Chlorobiota</taxon>
        <taxon>Chlorobiia</taxon>
        <taxon>Chlorobiales</taxon>
        <taxon>Chlorobiaceae</taxon>
        <taxon>Prosthecochloris</taxon>
    </lineage>
</organism>
<evidence type="ECO:0000256" key="6">
    <source>
        <dbReference type="ARBA" id="ARBA00023004"/>
    </source>
</evidence>
<accession>A0ABR9XNW4</accession>
<feature type="binding site" evidence="9">
    <location>
        <position position="48"/>
    </location>
    <ligand>
        <name>[4Fe-4S] cluster</name>
        <dbReference type="ChEBI" id="CHEBI:49883"/>
        <label>1</label>
    </ligand>
</feature>
<reference evidence="13 14" key="1">
    <citation type="journal article" date="2020" name="Microorganisms">
        <title>Simultaneous Genome Sequencing of Prosthecochloris ethylica and Desulfuromonas acetoxidans within a Syntrophic Mixture Reveals Unique Pili and Protein Interactions.</title>
        <authorList>
            <person name="Kyndt J.A."/>
            <person name="Van Beeumen J.J."/>
            <person name="Meyer T.E."/>
        </authorList>
    </citation>
    <scope>NUCLEOTIDE SEQUENCE [LARGE SCALE GENOMIC DNA]</scope>
    <source>
        <strain evidence="13 14">N3</strain>
    </source>
</reference>
<keyword evidence="6 9" id="KW-0408">Iron</keyword>
<comment type="similarity">
    <text evidence="9">Belongs to the methylthiotransferase family. MiaB subfamily.</text>
</comment>
<protein>
    <recommendedName>
        <fullName evidence="8 9">tRNA-2-methylthio-N(6)-dimethylallyladenosine synthase</fullName>
        <ecNumber evidence="8 9">2.8.4.3</ecNumber>
    </recommendedName>
    <alternativeName>
        <fullName evidence="9">(Dimethylallyl)adenosine tRNA methylthiotransferase MiaB</fullName>
    </alternativeName>
    <alternativeName>
        <fullName evidence="9">tRNA-i(6)A37 methylthiotransferase</fullName>
    </alternativeName>
</protein>
<feature type="binding site" evidence="9">
    <location>
        <position position="12"/>
    </location>
    <ligand>
        <name>[4Fe-4S] cluster</name>
        <dbReference type="ChEBI" id="CHEBI:49883"/>
        <label>1</label>
    </ligand>
</feature>
<comment type="function">
    <text evidence="1 9">Catalyzes the methylthiolation of N6-(dimethylallyl)adenosine (i(6)A), leading to the formation of 2-methylthio-N6-(dimethylallyl)adenosine (ms(2)i(6)A) at position 37 in tRNAs that read codons beginning with uridine.</text>
</comment>
<dbReference type="Gene3D" id="3.40.50.12160">
    <property type="entry name" value="Methylthiotransferase, N-terminal domain"/>
    <property type="match status" value="1"/>
</dbReference>
<dbReference type="SFLD" id="SFLDF00413">
    <property type="entry name" value="CDK5RAP1"/>
    <property type="match status" value="1"/>
</dbReference>
<comment type="subcellular location">
    <subcellularLocation>
        <location evidence="9">Cytoplasm</location>
    </subcellularLocation>
</comment>
<keyword evidence="9" id="KW-0819">tRNA processing</keyword>
<evidence type="ECO:0000259" key="11">
    <source>
        <dbReference type="PROSITE" id="PS51449"/>
    </source>
</evidence>
<dbReference type="CDD" id="cd01335">
    <property type="entry name" value="Radical_SAM"/>
    <property type="match status" value="1"/>
</dbReference>
<evidence type="ECO:0000259" key="10">
    <source>
        <dbReference type="PROSITE" id="PS50926"/>
    </source>
</evidence>
<keyword evidence="4 9" id="KW-0949">S-adenosyl-L-methionine</keyword>
<dbReference type="Proteomes" id="UP000619838">
    <property type="component" value="Unassembled WGS sequence"/>
</dbReference>
<keyword evidence="2 9" id="KW-0004">4Fe-4S</keyword>
<dbReference type="SFLD" id="SFLDF00273">
    <property type="entry name" value="(dimethylallyl)adenosine_tRNA"/>
    <property type="match status" value="1"/>
</dbReference>
<dbReference type="Pfam" id="PF01938">
    <property type="entry name" value="TRAM"/>
    <property type="match status" value="1"/>
</dbReference>
<evidence type="ECO:0000313" key="13">
    <source>
        <dbReference type="EMBL" id="MBF0635716.1"/>
    </source>
</evidence>
<feature type="binding site" evidence="9">
    <location>
        <position position="162"/>
    </location>
    <ligand>
        <name>[4Fe-4S] cluster</name>
        <dbReference type="ChEBI" id="CHEBI:49883"/>
        <label>2</label>
        <note>4Fe-4S-S-AdoMet</note>
    </ligand>
</feature>
<dbReference type="InterPro" id="IPR013848">
    <property type="entry name" value="Methylthiotransferase_N"/>
</dbReference>
<evidence type="ECO:0000259" key="12">
    <source>
        <dbReference type="PROSITE" id="PS51918"/>
    </source>
</evidence>
<feature type="binding site" evidence="9">
    <location>
        <position position="159"/>
    </location>
    <ligand>
        <name>[4Fe-4S] cluster</name>
        <dbReference type="ChEBI" id="CHEBI:49883"/>
        <label>2</label>
        <note>4Fe-4S-S-AdoMet</note>
    </ligand>
</feature>
<dbReference type="PROSITE" id="PS51918">
    <property type="entry name" value="RADICAL_SAM"/>
    <property type="match status" value="1"/>
</dbReference>
<dbReference type="SFLD" id="SFLDG01061">
    <property type="entry name" value="methylthiotransferase"/>
    <property type="match status" value="1"/>
</dbReference>
<dbReference type="Pfam" id="PF04055">
    <property type="entry name" value="Radical_SAM"/>
    <property type="match status" value="1"/>
</dbReference>
<dbReference type="InterPro" id="IPR005839">
    <property type="entry name" value="Methylthiotransferase"/>
</dbReference>
<dbReference type="NCBIfam" id="TIGR01574">
    <property type="entry name" value="miaB-methiolase"/>
    <property type="match status" value="1"/>
</dbReference>
<evidence type="ECO:0000256" key="7">
    <source>
        <dbReference type="ARBA" id="ARBA00023014"/>
    </source>
</evidence>
<evidence type="ECO:0000256" key="8">
    <source>
        <dbReference type="ARBA" id="ARBA00033765"/>
    </source>
</evidence>
<dbReference type="PROSITE" id="PS51449">
    <property type="entry name" value="MTTASE_N"/>
    <property type="match status" value="1"/>
</dbReference>
<dbReference type="PANTHER" id="PTHR43020:SF2">
    <property type="entry name" value="MITOCHONDRIAL TRNA METHYLTHIOTRANSFERASE CDK5RAP1"/>
    <property type="match status" value="1"/>
</dbReference>
<feature type="domain" description="Radical SAM core" evidence="12">
    <location>
        <begin position="141"/>
        <end position="371"/>
    </location>
</feature>
<dbReference type="SUPFAM" id="SSF102114">
    <property type="entry name" value="Radical SAM enzymes"/>
    <property type="match status" value="1"/>
</dbReference>
<comment type="catalytic activity">
    <reaction evidence="9">
        <text>N(6)-dimethylallyladenosine(37) in tRNA + (sulfur carrier)-SH + AH2 + 2 S-adenosyl-L-methionine = 2-methylsulfanyl-N(6)-dimethylallyladenosine(37) in tRNA + (sulfur carrier)-H + 5'-deoxyadenosine + L-methionine + A + S-adenosyl-L-homocysteine + 2 H(+)</text>
        <dbReference type="Rhea" id="RHEA:37067"/>
        <dbReference type="Rhea" id="RHEA-COMP:10375"/>
        <dbReference type="Rhea" id="RHEA-COMP:10376"/>
        <dbReference type="Rhea" id="RHEA-COMP:14737"/>
        <dbReference type="Rhea" id="RHEA-COMP:14739"/>
        <dbReference type="ChEBI" id="CHEBI:13193"/>
        <dbReference type="ChEBI" id="CHEBI:15378"/>
        <dbReference type="ChEBI" id="CHEBI:17319"/>
        <dbReference type="ChEBI" id="CHEBI:17499"/>
        <dbReference type="ChEBI" id="CHEBI:29917"/>
        <dbReference type="ChEBI" id="CHEBI:57844"/>
        <dbReference type="ChEBI" id="CHEBI:57856"/>
        <dbReference type="ChEBI" id="CHEBI:59789"/>
        <dbReference type="ChEBI" id="CHEBI:64428"/>
        <dbReference type="ChEBI" id="CHEBI:74415"/>
        <dbReference type="ChEBI" id="CHEBI:74417"/>
        <dbReference type="EC" id="2.8.4.3"/>
    </reaction>
</comment>
<feature type="binding site" evidence="9">
    <location>
        <position position="82"/>
    </location>
    <ligand>
        <name>[4Fe-4S] cluster</name>
        <dbReference type="ChEBI" id="CHEBI:49883"/>
        <label>1</label>
    </ligand>
</feature>
<name>A0ABR9XNW4_9CHLB</name>
<evidence type="ECO:0000256" key="4">
    <source>
        <dbReference type="ARBA" id="ARBA00022691"/>
    </source>
</evidence>
<dbReference type="InterPro" id="IPR020612">
    <property type="entry name" value="Methylthiotransferase_CS"/>
</dbReference>
<sequence length="438" mass="48844">MPETVFIRTFGCQMNLADSDLIRSMLAGDGYRMTDDESVADIVLLNTCAVRENAVGKIMNHLDALKGRKRARPGLLVGVIGCVPQYYREKMFDMSEVIDFLGGPDSYRHLSSLIDAAREGRRSADLEFVPDETYADIEPWRSGRISAFLPVMRGCNNMCAFCVVPFTRGRERSRPQQSVLDEVKRLSLAGYREVTLLGQNVNSYMDHASGTSFAGLLEQVSQAAPGMRIRFTTSHPKDISRSLVEVIARYSNVCNALHLPVQSGSSRMLDIMNRGHDRSEYLERIAMIRELVPGIALSTDLIAGFCGETEADHHETLSLLEEVRYDYAYTFYYSVRPGTSAASRLEDSVPLDEKKRRLSEIIELQNRISSEQFAGDIGRELDVLAESESKRSSRQLMGRSDTNRVVVFDRGAFNPGNEVRVRIDAATSATLIGSPVKS</sequence>
<dbReference type="Gene3D" id="3.80.30.20">
    <property type="entry name" value="tm_1862 like domain"/>
    <property type="match status" value="1"/>
</dbReference>
<keyword evidence="14" id="KW-1185">Reference proteome</keyword>
<feature type="domain" description="TRAM" evidence="10">
    <location>
        <begin position="374"/>
        <end position="437"/>
    </location>
</feature>
<keyword evidence="5 9" id="KW-0479">Metal-binding</keyword>
<keyword evidence="7 9" id="KW-0411">Iron-sulfur</keyword>
<dbReference type="SFLD" id="SFLDS00029">
    <property type="entry name" value="Radical_SAM"/>
    <property type="match status" value="1"/>
</dbReference>
<evidence type="ECO:0000256" key="3">
    <source>
        <dbReference type="ARBA" id="ARBA00022679"/>
    </source>
</evidence>
<dbReference type="InterPro" id="IPR006638">
    <property type="entry name" value="Elp3/MiaA/NifB-like_rSAM"/>
</dbReference>
<dbReference type="EC" id="2.8.4.3" evidence="8 9"/>
<comment type="subunit">
    <text evidence="9">Monomer.</text>
</comment>
<dbReference type="EMBL" id="JADGII010000001">
    <property type="protein sequence ID" value="MBF0635716.1"/>
    <property type="molecule type" value="Genomic_DNA"/>
</dbReference>
<dbReference type="NCBIfam" id="TIGR00089">
    <property type="entry name" value="MiaB/RimO family radical SAM methylthiotransferase"/>
    <property type="match status" value="1"/>
</dbReference>
<dbReference type="HAMAP" id="MF_01864">
    <property type="entry name" value="tRNA_metthiotr_MiaB"/>
    <property type="match status" value="1"/>
</dbReference>
<comment type="caution">
    <text evidence="13">The sequence shown here is derived from an EMBL/GenBank/DDBJ whole genome shotgun (WGS) entry which is preliminary data.</text>
</comment>
<comment type="cofactor">
    <cofactor evidence="9">
        <name>[4Fe-4S] cluster</name>
        <dbReference type="ChEBI" id="CHEBI:49883"/>
    </cofactor>
    <text evidence="9">Binds 2 [4Fe-4S] clusters. One cluster is coordinated with 3 cysteines and an exchangeable S-adenosyl-L-methionine.</text>
</comment>
<dbReference type="PANTHER" id="PTHR43020">
    <property type="entry name" value="CDK5 REGULATORY SUBUNIT-ASSOCIATED PROTEIN 1"/>
    <property type="match status" value="1"/>
</dbReference>
<feature type="binding site" evidence="9">
    <location>
        <position position="155"/>
    </location>
    <ligand>
        <name>[4Fe-4S] cluster</name>
        <dbReference type="ChEBI" id="CHEBI:49883"/>
        <label>2</label>
        <note>4Fe-4S-S-AdoMet</note>
    </ligand>
</feature>
<gene>
    <name evidence="9 13" type="primary">miaB</name>
    <name evidence="13" type="ORF">INT08_00780</name>
</gene>
<dbReference type="RefSeq" id="WP_114607464.1">
    <property type="nucleotide sequence ID" value="NZ_JABVZQ010000002.1"/>
</dbReference>
<dbReference type="InterPro" id="IPR023404">
    <property type="entry name" value="rSAM_horseshoe"/>
</dbReference>
<dbReference type="InterPro" id="IPR058240">
    <property type="entry name" value="rSAM_sf"/>
</dbReference>
<keyword evidence="3 9" id="KW-0808">Transferase</keyword>
<dbReference type="InterPro" id="IPR002792">
    <property type="entry name" value="TRAM_dom"/>
</dbReference>
<dbReference type="SMART" id="SM00729">
    <property type="entry name" value="Elp3"/>
    <property type="match status" value="1"/>
</dbReference>
<keyword evidence="9" id="KW-0963">Cytoplasm</keyword>
<evidence type="ECO:0000256" key="2">
    <source>
        <dbReference type="ARBA" id="ARBA00022485"/>
    </source>
</evidence>
<dbReference type="InterPro" id="IPR038135">
    <property type="entry name" value="Methylthiotransferase_N_sf"/>
</dbReference>
<evidence type="ECO:0000256" key="9">
    <source>
        <dbReference type="HAMAP-Rule" id="MF_01864"/>
    </source>
</evidence>
<proteinExistence type="inferred from homology"/>